<feature type="region of interest" description="Disordered" evidence="1">
    <location>
        <begin position="1447"/>
        <end position="1550"/>
    </location>
</feature>
<feature type="region of interest" description="Disordered" evidence="1">
    <location>
        <begin position="871"/>
        <end position="903"/>
    </location>
</feature>
<feature type="compositionally biased region" description="Polar residues" evidence="1">
    <location>
        <begin position="23"/>
        <end position="33"/>
    </location>
</feature>
<feature type="compositionally biased region" description="Polar residues" evidence="1">
    <location>
        <begin position="734"/>
        <end position="747"/>
    </location>
</feature>
<sequence>MPTLSERERAKRARMVARFNAIKHQNSMTSDVSGLSGLEKNTPKKEKRDYGRLDDYLKKEEVQDAVDGSEEQAERAATEEIVGTMPEADVVVEESAPTLEIEKARNEPASAEATDELTMQAKEAAPVASEDPTELAAATTVQNKPTLPPVNTSKTTLSIQIPSTPTTSTPLARGTPRSQRNTSIADAKKKLAAARKVSSSPKPSVDKEVLNEVASQFDERGGNRAVKNSIKPAVEDNAAGGEKAVTKDDTRENVEQATIVVNHNIGTKSKISISSPSARRSDKIVKIRARSTRIADRHKGLLSSLAPEPETKKRVRDEFAKMTKVSSVERFDEPKNRLSEEFKVAKVPSKETWSDEFNEPKQPRSSIDDARLSDDGKRLSYGSDTQTISDELNASRLCDEIKHRMSVFSAQRLSIESAATEASGFTLIAKDNVTESRQPQMKKTWQEQAKIAAKAKQYRKWQQQATPGTRGNEQMIDIEYEEESKENLGLYQTNVHVHHLRDDGFLFEPKPQVNGEGVSILLSSEGGLFEPRPQYKSDDFNRSISYDDEQLVEAECPLTPSQMAYLHENQVYHVDQEPEEEDAEEELAPDEDGMSPVHIFEMQDAVKPKPAPASVAQPSLSASASESSITKSRKENAVGVKVKDSSASRYKTLVPSRSDASKHSEHSLNQLTMSVSDAQSFVPVEPGPSDLTTPKLAGEEFLSMSKDTEARQPSGDFDDDQFQSNFDWPMDAFSPTSWGAGQPCSSSEDSKWDNAVPDTPNSLSAPAAIKEKKGWDFKAGPAIEWEEVDQENIKSPKKSTAENESLWVQTEWDNERDDVPDERDDDAIDEEARAEAEARICELSELGMDGASGIDRYEGFTHVEHADCPSRMESRDCASPRHEHNEVSSPGIESKCSEGTMGTATEFDPISMFGFSEENEEKGSFPEIDSVENDASAVSWASAKVLKLNDDATSAFASLRAGAPIDASTLLGQDKSVVDTPSGRESLGSWWQNRYASSQNNDVNAAVREALDEIPSAEERTDRATERCESSSRCKPEFATPKQPQKKNTDVFRDPLSSRTKCFKGDPASPDDDSIFGDLDDDSIECTKQYSSTKNKSRRKSSLSKMSNAETDDIFAGVSVNSRQANQQKDSSGIPMKSLLDGSTTTGSQSMLPKTKASSKEPDTQLPKVEEDDMKPMGLFMMDGSHGVINVPDTGRNSPTASVTSDITTSVIFGGDYGKKRSFARRGPSSSLEHDFPEAIIEIPDVLSDKPVCSPLHRNTGYNDDTENIDPQIDSANQEGEFATDPNRIRSLMSETTDEATPQSNPSLLKKAFMMVQNGTTFLQDSAKSKCASGSSGNNASESETGFKQSLLLLPLALPLACGVAGASSFAYCASKGKESFCSTKVAPNSTKMTTMQGIDEDGAANSVGAATANNDDDISDELALKESRSGTIEDTVEIHPDAIDEAASGSCDESNAGESNPKLNTESNEESQADAEDTDNEDNTRMIEEDTLPDEHTLNTNERTISTYDPTVSTCDDADSDDADESDYDDESDCTEEEEEEGTEITDVIPLSEMEMNKSKEWDSKNSGCVLSPLSKKSLQQEQARAYEKLLFYAYTALTVPLPIETVEKSEDFEPSGALFPTVLSPRGAELRCEAMKLLLTRLGDGGMEVLKLNRERKWQPRVLTITKEVAWFKKSDDIRYNKIDCCPQGLLWVKKFNGHSHEHSVNTIGRNGKGGIMFAAIKSVSVTTDHFTLSKKQKKGQFKDSFTFVLHADFDGTKRDVLFRCCNKEDIVTLSAGFQAIIDRIKNETVVVPKRLQCQHDKLPMTEDQVVSPVAVAKPFSPKNAGSEDKWEV</sequence>
<feature type="compositionally biased region" description="Polar residues" evidence="1">
    <location>
        <begin position="1141"/>
        <end position="1152"/>
    </location>
</feature>
<evidence type="ECO:0000256" key="1">
    <source>
        <dbReference type="SAM" id="MobiDB-lite"/>
    </source>
</evidence>
<feature type="compositionally biased region" description="Acidic residues" evidence="1">
    <location>
        <begin position="1069"/>
        <end position="1080"/>
    </location>
</feature>
<feature type="compositionally biased region" description="Basic and acidic residues" evidence="1">
    <location>
        <begin position="349"/>
        <end position="378"/>
    </location>
</feature>
<feature type="compositionally biased region" description="Polar residues" evidence="1">
    <location>
        <begin position="139"/>
        <end position="154"/>
    </location>
</feature>
<feature type="compositionally biased region" description="Acidic residues" evidence="1">
    <location>
        <begin position="812"/>
        <end position="829"/>
    </location>
</feature>
<evidence type="ECO:0000313" key="3">
    <source>
        <dbReference type="Proteomes" id="UP001530400"/>
    </source>
</evidence>
<keyword evidence="3" id="KW-1185">Reference proteome</keyword>
<comment type="caution">
    <text evidence="2">The sequence shown here is derived from an EMBL/GenBank/DDBJ whole genome shotgun (WGS) entry which is preliminary data.</text>
</comment>
<feature type="compositionally biased region" description="Basic and acidic residues" evidence="1">
    <location>
        <begin position="1483"/>
        <end position="1498"/>
    </location>
</feature>
<feature type="compositionally biased region" description="Low complexity" evidence="1">
    <location>
        <begin position="194"/>
        <end position="203"/>
    </location>
</feature>
<accession>A0ABD3N3N9</accession>
<feature type="compositionally biased region" description="Basic and acidic residues" evidence="1">
    <location>
        <begin position="41"/>
        <end position="62"/>
    </location>
</feature>
<protein>
    <submittedName>
        <fullName evidence="2">Uncharacterized protein</fullName>
    </submittedName>
</protein>
<proteinExistence type="predicted"/>
<feature type="region of interest" description="Disordered" evidence="1">
    <location>
        <begin position="1012"/>
        <end position="1080"/>
    </location>
</feature>
<feature type="compositionally biased region" description="Polar residues" evidence="1">
    <location>
        <begin position="667"/>
        <end position="679"/>
    </location>
</feature>
<feature type="compositionally biased region" description="Polar residues" evidence="1">
    <location>
        <begin position="1119"/>
        <end position="1131"/>
    </location>
</feature>
<feature type="region of interest" description="Disordered" evidence="1">
    <location>
        <begin position="1118"/>
        <end position="1169"/>
    </location>
</feature>
<feature type="compositionally biased region" description="Acidic residues" evidence="1">
    <location>
        <begin position="1517"/>
        <end position="1545"/>
    </location>
</feature>
<feature type="compositionally biased region" description="Low complexity" evidence="1">
    <location>
        <begin position="612"/>
        <end position="630"/>
    </location>
</feature>
<name>A0ABD3N3N9_9STRA</name>
<feature type="region of interest" description="Disordered" evidence="1">
    <location>
        <begin position="349"/>
        <end position="383"/>
    </location>
</feature>
<feature type="compositionally biased region" description="Polar residues" evidence="1">
    <location>
        <begin position="1499"/>
        <end position="1513"/>
    </location>
</feature>
<reference evidence="2 3" key="1">
    <citation type="submission" date="2024-10" db="EMBL/GenBank/DDBJ databases">
        <title>Updated reference genomes for cyclostephanoid diatoms.</title>
        <authorList>
            <person name="Roberts W.R."/>
            <person name="Alverson A.J."/>
        </authorList>
    </citation>
    <scope>NUCLEOTIDE SEQUENCE [LARGE SCALE GENOMIC DNA]</scope>
    <source>
        <strain evidence="2 3">AJA010-31</strain>
    </source>
</reference>
<feature type="compositionally biased region" description="Basic and acidic residues" evidence="1">
    <location>
        <begin position="632"/>
        <end position="646"/>
    </location>
</feature>
<organism evidence="2 3">
    <name type="scientific">Cyclotella atomus</name>
    <dbReference type="NCBI Taxonomy" id="382360"/>
    <lineage>
        <taxon>Eukaryota</taxon>
        <taxon>Sar</taxon>
        <taxon>Stramenopiles</taxon>
        <taxon>Ochrophyta</taxon>
        <taxon>Bacillariophyta</taxon>
        <taxon>Coscinodiscophyceae</taxon>
        <taxon>Thalassiosirophycidae</taxon>
        <taxon>Stephanodiscales</taxon>
        <taxon>Stephanodiscaceae</taxon>
        <taxon>Cyclotella</taxon>
    </lineage>
</organism>
<feature type="region of interest" description="Disordered" evidence="1">
    <location>
        <begin position="781"/>
        <end position="834"/>
    </location>
</feature>
<feature type="region of interest" description="Disordered" evidence="1">
    <location>
        <begin position="607"/>
        <end position="768"/>
    </location>
</feature>
<feature type="compositionally biased region" description="Acidic residues" evidence="1">
    <location>
        <begin position="1468"/>
        <end position="1482"/>
    </location>
</feature>
<feature type="region of interest" description="Disordered" evidence="1">
    <location>
        <begin position="22"/>
        <end position="251"/>
    </location>
</feature>
<gene>
    <name evidence="2" type="ORF">ACHAWO_010360</name>
</gene>
<dbReference type="Proteomes" id="UP001530400">
    <property type="component" value="Unassembled WGS sequence"/>
</dbReference>
<evidence type="ECO:0000313" key="2">
    <source>
        <dbReference type="EMBL" id="KAL3770695.1"/>
    </source>
</evidence>
<feature type="compositionally biased region" description="Polar residues" evidence="1">
    <location>
        <begin position="1452"/>
        <end position="1467"/>
    </location>
</feature>
<dbReference type="EMBL" id="JALLPJ020001303">
    <property type="protein sequence ID" value="KAL3770695.1"/>
    <property type="molecule type" value="Genomic_DNA"/>
</dbReference>
<feature type="compositionally biased region" description="Basic and acidic residues" evidence="1">
    <location>
        <begin position="871"/>
        <end position="886"/>
    </location>
</feature>
<feature type="compositionally biased region" description="Low complexity" evidence="1">
    <location>
        <begin position="155"/>
        <end position="171"/>
    </location>
</feature>
<feature type="compositionally biased region" description="Basic and acidic residues" evidence="1">
    <location>
        <begin position="1017"/>
        <end position="1036"/>
    </location>
</feature>